<comment type="caution">
    <text evidence="1">The sequence shown here is derived from an EMBL/GenBank/DDBJ whole genome shotgun (WGS) entry which is preliminary data.</text>
</comment>
<sequence>MASLILGPIRNAYVDLHQDADSASTRFFPSTGDQDDLLLVSPSYPLCNVPSHIHDDSASASFTRTNLHDGSALVPANPSVPSSSVPPPSHVVKNFDVPPLKDDTYVPGLVHAHQTTIKDARIPVTSTDSLTTRVIQDETNTSTGTIPISVPDILASTLSTQTAWTHPTIVADVQHCRKPPHFSGCSRHSIVTFSRSGSR</sequence>
<keyword evidence="2" id="KW-1185">Reference proteome</keyword>
<dbReference type="EMBL" id="JAKELL010000028">
    <property type="protein sequence ID" value="KAH8991029.1"/>
    <property type="molecule type" value="Genomic_DNA"/>
</dbReference>
<accession>A0AAD4LJ20</accession>
<reference evidence="1" key="1">
    <citation type="submission" date="2022-01" db="EMBL/GenBank/DDBJ databases">
        <title>Comparative genomics reveals a dynamic genome evolution in the ectomycorrhizal milk-cap (Lactarius) mushrooms.</title>
        <authorList>
            <consortium name="DOE Joint Genome Institute"/>
            <person name="Lebreton A."/>
            <person name="Tang N."/>
            <person name="Kuo A."/>
            <person name="LaButti K."/>
            <person name="Drula E."/>
            <person name="Barry K."/>
            <person name="Clum A."/>
            <person name="Lipzen A."/>
            <person name="Mousain D."/>
            <person name="Ng V."/>
            <person name="Wang R."/>
            <person name="Wang X."/>
            <person name="Dai Y."/>
            <person name="Henrissat B."/>
            <person name="Grigoriev I.V."/>
            <person name="Guerin-Laguette A."/>
            <person name="Yu F."/>
            <person name="Martin F.M."/>
        </authorList>
    </citation>
    <scope>NUCLEOTIDE SEQUENCE</scope>
    <source>
        <strain evidence="1">QP</strain>
    </source>
</reference>
<dbReference type="AlphaFoldDB" id="A0AAD4LJ20"/>
<proteinExistence type="predicted"/>
<name>A0AAD4LJ20_9AGAM</name>
<protein>
    <submittedName>
        <fullName evidence="1">Uncharacterized protein</fullName>
    </submittedName>
</protein>
<evidence type="ECO:0000313" key="2">
    <source>
        <dbReference type="Proteomes" id="UP001201163"/>
    </source>
</evidence>
<evidence type="ECO:0000313" key="1">
    <source>
        <dbReference type="EMBL" id="KAH8991029.1"/>
    </source>
</evidence>
<organism evidence="1 2">
    <name type="scientific">Lactarius akahatsu</name>
    <dbReference type="NCBI Taxonomy" id="416441"/>
    <lineage>
        <taxon>Eukaryota</taxon>
        <taxon>Fungi</taxon>
        <taxon>Dikarya</taxon>
        <taxon>Basidiomycota</taxon>
        <taxon>Agaricomycotina</taxon>
        <taxon>Agaricomycetes</taxon>
        <taxon>Russulales</taxon>
        <taxon>Russulaceae</taxon>
        <taxon>Lactarius</taxon>
    </lineage>
</organism>
<dbReference type="Proteomes" id="UP001201163">
    <property type="component" value="Unassembled WGS sequence"/>
</dbReference>
<gene>
    <name evidence="1" type="ORF">EDB92DRAFT_707540</name>
</gene>